<sequence length="234" mass="24594">MAAQLRYALERAGVDTLPVVRRGPADAPLVIFAQPLFEEHNRCRRLFADIGRALAEIGIGSALPDLPRTGDQADLAAFSLARARTALAAFIAGQDAALLLSVRGGALLAPETIAHLAVSPVHEGNRLLTDLIRTHGVAHKEATGRTFGRADADAIWQSGGDCHLAGYQVTAETAFALRTGSAPAPAHSLILSGRNPDVSGPPVWRQADPECTAEAAREISDRVRTMLASKSSAA</sequence>
<dbReference type="RefSeq" id="WP_218445947.1">
    <property type="nucleotide sequence ID" value="NZ_JAGSPA010000003.1"/>
</dbReference>
<accession>A0ABS6SGF2</accession>
<dbReference type="EMBL" id="JAGSPA010000003">
    <property type="protein sequence ID" value="MBV7257118.1"/>
    <property type="molecule type" value="Genomic_DNA"/>
</dbReference>
<protein>
    <submittedName>
        <fullName evidence="1">Uncharacterized protein</fullName>
    </submittedName>
</protein>
<reference evidence="1 2" key="1">
    <citation type="submission" date="2021-04" db="EMBL/GenBank/DDBJ databases">
        <authorList>
            <person name="Pira H."/>
            <person name="Risdian C."/>
            <person name="Wink J."/>
        </authorList>
    </citation>
    <scope>NUCLEOTIDE SEQUENCE [LARGE SCALE GENOMIC DNA]</scope>
    <source>
        <strain evidence="1 2">WHA3</strain>
    </source>
</reference>
<gene>
    <name evidence="1" type="ORF">KCG44_10025</name>
</gene>
<comment type="caution">
    <text evidence="1">The sequence shown here is derived from an EMBL/GenBank/DDBJ whole genome shotgun (WGS) entry which is preliminary data.</text>
</comment>
<evidence type="ECO:0000313" key="1">
    <source>
        <dbReference type="EMBL" id="MBV7257118.1"/>
    </source>
</evidence>
<keyword evidence="2" id="KW-1185">Reference proteome</keyword>
<proteinExistence type="predicted"/>
<evidence type="ECO:0000313" key="2">
    <source>
        <dbReference type="Proteomes" id="UP000722336"/>
    </source>
</evidence>
<dbReference type="Proteomes" id="UP000722336">
    <property type="component" value="Unassembled WGS sequence"/>
</dbReference>
<organism evidence="1 2">
    <name type="scientific">Pacificimonas pallii</name>
    <dbReference type="NCBI Taxonomy" id="2827236"/>
    <lineage>
        <taxon>Bacteria</taxon>
        <taxon>Pseudomonadati</taxon>
        <taxon>Pseudomonadota</taxon>
        <taxon>Alphaproteobacteria</taxon>
        <taxon>Sphingomonadales</taxon>
        <taxon>Sphingosinicellaceae</taxon>
        <taxon>Pacificimonas</taxon>
    </lineage>
</organism>
<name>A0ABS6SGF2_9SPHN</name>